<gene>
    <name evidence="9" type="ORF">SAMN04488026_106718</name>
</gene>
<evidence type="ECO:0000256" key="4">
    <source>
        <dbReference type="ARBA" id="ARBA00022982"/>
    </source>
</evidence>
<evidence type="ECO:0000256" key="5">
    <source>
        <dbReference type="ARBA" id="ARBA00023004"/>
    </source>
</evidence>
<evidence type="ECO:0000256" key="6">
    <source>
        <dbReference type="PIRSR" id="PIRSR000027-1"/>
    </source>
</evidence>
<keyword evidence="8" id="KW-0732">Signal</keyword>
<keyword evidence="10" id="KW-1185">Reference proteome</keyword>
<dbReference type="Pfam" id="PF01322">
    <property type="entry name" value="Cytochrom_C_2"/>
    <property type="match status" value="1"/>
</dbReference>
<dbReference type="GO" id="GO:0009055">
    <property type="term" value="F:electron transfer activity"/>
    <property type="evidence" value="ECO:0007669"/>
    <property type="project" value="InterPro"/>
</dbReference>
<feature type="binding site" description="covalent" evidence="7">
    <location>
        <position position="141"/>
    </location>
    <ligand>
        <name>heme c</name>
        <dbReference type="ChEBI" id="CHEBI:61717"/>
    </ligand>
</feature>
<feature type="signal peptide" evidence="8">
    <location>
        <begin position="1"/>
        <end position="19"/>
    </location>
</feature>
<keyword evidence="2 7" id="KW-0349">Heme</keyword>
<evidence type="ECO:0000256" key="2">
    <source>
        <dbReference type="ARBA" id="ARBA00022617"/>
    </source>
</evidence>
<name>A0A1G9H9F1_9RHOB</name>
<dbReference type="STRING" id="571298.SAMN04488026_106718"/>
<sequence>MRKIILIATAIALSVPSIAAADAATDAVKARQEHMKSYGKQMATFAAMAKGEVEYDAAAAQAAAETLAELIKADQSGFWLPGTSADDMPGVSYASADLWNEFDKAGAIGGELAAAVATMQEVAGNGKGEMAQALGGIGKNCQACHKAYQLKKD</sequence>
<keyword evidence="1" id="KW-0813">Transport</keyword>
<dbReference type="InterPro" id="IPR012127">
    <property type="entry name" value="Cyt_c_prime"/>
</dbReference>
<feature type="binding site" description="covalent" evidence="7">
    <location>
        <position position="144"/>
    </location>
    <ligand>
        <name>heme c</name>
        <dbReference type="ChEBI" id="CHEBI:61717"/>
    </ligand>
</feature>
<dbReference type="GO" id="GO:0020037">
    <property type="term" value="F:heme binding"/>
    <property type="evidence" value="ECO:0007669"/>
    <property type="project" value="InterPro"/>
</dbReference>
<dbReference type="RefSeq" id="WP_170844701.1">
    <property type="nucleotide sequence ID" value="NZ_FNEK01000067.1"/>
</dbReference>
<evidence type="ECO:0000256" key="8">
    <source>
        <dbReference type="SAM" id="SignalP"/>
    </source>
</evidence>
<evidence type="ECO:0000313" key="10">
    <source>
        <dbReference type="Proteomes" id="UP000199382"/>
    </source>
</evidence>
<dbReference type="PROSITE" id="PS51009">
    <property type="entry name" value="CYTCII"/>
    <property type="match status" value="1"/>
</dbReference>
<dbReference type="Gene3D" id="1.20.120.10">
    <property type="entry name" value="Cytochrome c/b562"/>
    <property type="match status" value="1"/>
</dbReference>
<feature type="chain" id="PRO_5011432785" evidence="8">
    <location>
        <begin position="20"/>
        <end position="153"/>
    </location>
</feature>
<dbReference type="EMBL" id="FNEK01000067">
    <property type="protein sequence ID" value="SDL09507.1"/>
    <property type="molecule type" value="Genomic_DNA"/>
</dbReference>
<keyword evidence="3 6" id="KW-0479">Metal-binding</keyword>
<dbReference type="GO" id="GO:0005506">
    <property type="term" value="F:iron ion binding"/>
    <property type="evidence" value="ECO:0007669"/>
    <property type="project" value="InterPro"/>
</dbReference>
<feature type="binding site" description="axial binding residue" evidence="6">
    <location>
        <position position="145"/>
    </location>
    <ligand>
        <name>heme c</name>
        <dbReference type="ChEBI" id="CHEBI:61717"/>
    </ligand>
    <ligandPart>
        <name>Fe</name>
        <dbReference type="ChEBI" id="CHEBI:18248"/>
    </ligandPart>
</feature>
<proteinExistence type="predicted"/>
<keyword evidence="4" id="KW-0249">Electron transport</keyword>
<protein>
    <submittedName>
        <fullName evidence="9">Cytochrome c556</fullName>
    </submittedName>
</protein>
<evidence type="ECO:0000313" key="9">
    <source>
        <dbReference type="EMBL" id="SDL09507.1"/>
    </source>
</evidence>
<accession>A0A1G9H9F1</accession>
<dbReference type="AlphaFoldDB" id="A0A1G9H9F1"/>
<dbReference type="Proteomes" id="UP000199382">
    <property type="component" value="Unassembled WGS sequence"/>
</dbReference>
<evidence type="ECO:0000256" key="3">
    <source>
        <dbReference type="ARBA" id="ARBA00022723"/>
    </source>
</evidence>
<keyword evidence="5 6" id="KW-0408">Iron</keyword>
<dbReference type="GO" id="GO:0022900">
    <property type="term" value="P:electron transport chain"/>
    <property type="evidence" value="ECO:0007669"/>
    <property type="project" value="InterPro"/>
</dbReference>
<reference evidence="9 10" key="1">
    <citation type="submission" date="2016-10" db="EMBL/GenBank/DDBJ databases">
        <authorList>
            <person name="de Groot N.N."/>
        </authorList>
    </citation>
    <scope>NUCLEOTIDE SEQUENCE [LARGE SCALE GENOMIC DNA]</scope>
    <source>
        <strain evidence="9 10">DSM 25294</strain>
    </source>
</reference>
<dbReference type="PIRSF" id="PIRSF000027">
    <property type="entry name" value="Cytc_c_prime"/>
    <property type="match status" value="1"/>
</dbReference>
<dbReference type="InterPro" id="IPR010980">
    <property type="entry name" value="Cyt_c/b562"/>
</dbReference>
<comment type="PTM">
    <text evidence="7">Binds 1 heme group per subunit.</text>
</comment>
<dbReference type="SUPFAM" id="SSF47175">
    <property type="entry name" value="Cytochromes"/>
    <property type="match status" value="1"/>
</dbReference>
<organism evidence="9 10">
    <name type="scientific">Aliiruegeria lutimaris</name>
    <dbReference type="NCBI Taxonomy" id="571298"/>
    <lineage>
        <taxon>Bacteria</taxon>
        <taxon>Pseudomonadati</taxon>
        <taxon>Pseudomonadota</taxon>
        <taxon>Alphaproteobacteria</taxon>
        <taxon>Rhodobacterales</taxon>
        <taxon>Roseobacteraceae</taxon>
        <taxon>Aliiruegeria</taxon>
    </lineage>
</organism>
<dbReference type="InterPro" id="IPR002321">
    <property type="entry name" value="Cyt_c_II"/>
</dbReference>
<evidence type="ECO:0000256" key="7">
    <source>
        <dbReference type="PIRSR" id="PIRSR000027-2"/>
    </source>
</evidence>
<dbReference type="GO" id="GO:0042597">
    <property type="term" value="C:periplasmic space"/>
    <property type="evidence" value="ECO:0007669"/>
    <property type="project" value="InterPro"/>
</dbReference>
<evidence type="ECO:0000256" key="1">
    <source>
        <dbReference type="ARBA" id="ARBA00022448"/>
    </source>
</evidence>